<comment type="caution">
    <text evidence="1">The sequence shown here is derived from an EMBL/GenBank/DDBJ whole genome shotgun (WGS) entry which is preliminary data.</text>
</comment>
<evidence type="ECO:0000313" key="2">
    <source>
        <dbReference type="Proteomes" id="UP000444316"/>
    </source>
</evidence>
<name>A0A845I260_9BURK</name>
<sequence>MSFATLSHVNLHRPGSSVNGATTVQRDSADFLVDGTSLLARLVTMNGGHGDFMGCFVRGFAEAKAQALNELLLKVDTGSQQRRVGIYICPECGDIGCGRFSVMVERRAGEVIWSDFAYENGYEDPWIFEEIGPFRFEPSQYEKAIRHSSEI</sequence>
<reference evidence="1" key="1">
    <citation type="submission" date="2019-12" db="EMBL/GenBank/DDBJ databases">
        <title>Novel species isolated from a subtropical stream in China.</title>
        <authorList>
            <person name="Lu H."/>
        </authorList>
    </citation>
    <scope>NUCLEOTIDE SEQUENCE [LARGE SCALE GENOMIC DNA]</scope>
    <source>
        <strain evidence="1">FT93W</strain>
    </source>
</reference>
<proteinExistence type="predicted"/>
<evidence type="ECO:0000313" key="1">
    <source>
        <dbReference type="EMBL" id="MYN47654.1"/>
    </source>
</evidence>
<gene>
    <name evidence="1" type="ORF">GTP23_21690</name>
</gene>
<accession>A0A845I260</accession>
<protein>
    <submittedName>
        <fullName evidence="1">Uncharacterized protein</fullName>
    </submittedName>
</protein>
<dbReference type="Proteomes" id="UP000444316">
    <property type="component" value="Unassembled WGS sequence"/>
</dbReference>
<keyword evidence="2" id="KW-1185">Reference proteome</keyword>
<organism evidence="1 2">
    <name type="scientific">Duganella fentianensis</name>
    <dbReference type="NCBI Taxonomy" id="2692177"/>
    <lineage>
        <taxon>Bacteria</taxon>
        <taxon>Pseudomonadati</taxon>
        <taxon>Pseudomonadota</taxon>
        <taxon>Betaproteobacteria</taxon>
        <taxon>Burkholderiales</taxon>
        <taxon>Oxalobacteraceae</taxon>
        <taxon>Telluria group</taxon>
        <taxon>Duganella</taxon>
    </lineage>
</organism>
<dbReference type="AlphaFoldDB" id="A0A845I260"/>
<dbReference type="EMBL" id="WWCL01000007">
    <property type="protein sequence ID" value="MYN47654.1"/>
    <property type="molecule type" value="Genomic_DNA"/>
</dbReference>